<dbReference type="SUPFAM" id="SSF63748">
    <property type="entry name" value="Tudor/PWWP/MBT"/>
    <property type="match status" value="1"/>
</dbReference>
<dbReference type="PROSITE" id="PS50812">
    <property type="entry name" value="PWWP"/>
    <property type="match status" value="1"/>
</dbReference>
<feature type="region of interest" description="Disordered" evidence="1">
    <location>
        <begin position="613"/>
        <end position="702"/>
    </location>
</feature>
<accession>A0A8T0RV75</accession>
<dbReference type="InterPro" id="IPR000313">
    <property type="entry name" value="PWWP_dom"/>
</dbReference>
<feature type="domain" description="PWWP" evidence="2">
    <location>
        <begin position="21"/>
        <end position="84"/>
    </location>
</feature>
<evidence type="ECO:0000313" key="3">
    <source>
        <dbReference type="EMBL" id="KAG2589380.1"/>
    </source>
</evidence>
<organism evidence="3 4">
    <name type="scientific">Panicum virgatum</name>
    <name type="common">Blackwell switchgrass</name>
    <dbReference type="NCBI Taxonomy" id="38727"/>
    <lineage>
        <taxon>Eukaryota</taxon>
        <taxon>Viridiplantae</taxon>
        <taxon>Streptophyta</taxon>
        <taxon>Embryophyta</taxon>
        <taxon>Tracheophyta</taxon>
        <taxon>Spermatophyta</taxon>
        <taxon>Magnoliopsida</taxon>
        <taxon>Liliopsida</taxon>
        <taxon>Poales</taxon>
        <taxon>Poaceae</taxon>
        <taxon>PACMAD clade</taxon>
        <taxon>Panicoideae</taxon>
        <taxon>Panicodae</taxon>
        <taxon>Paniceae</taxon>
        <taxon>Panicinae</taxon>
        <taxon>Panicum</taxon>
        <taxon>Panicum sect. Hiantes</taxon>
    </lineage>
</organism>
<name>A0A8T0RV75_PANVG</name>
<dbReference type="PANTHER" id="PTHR33697:SF1">
    <property type="entry name" value="TUDOR_PWWP_MBT SUPERFAMILY PROTEIN"/>
    <property type="match status" value="1"/>
</dbReference>
<dbReference type="Gene3D" id="2.30.30.140">
    <property type="match status" value="1"/>
</dbReference>
<dbReference type="OrthoDB" id="607790at2759"/>
<proteinExistence type="predicted"/>
<feature type="compositionally biased region" description="Basic residues" evidence="1">
    <location>
        <begin position="644"/>
        <end position="656"/>
    </location>
</feature>
<evidence type="ECO:0000259" key="2">
    <source>
        <dbReference type="PROSITE" id="PS50812"/>
    </source>
</evidence>
<feature type="compositionally biased region" description="Polar residues" evidence="1">
    <location>
        <begin position="512"/>
        <end position="528"/>
    </location>
</feature>
<dbReference type="PANTHER" id="PTHR33697">
    <property type="entry name" value="T17B22.17 PROTEIN-RELATED"/>
    <property type="match status" value="1"/>
</dbReference>
<sequence length="749" mass="83393">MGSCAGEEEWPGGVTGADAEVGALVWVRRRNGSWWPGRILGMDELPENIVIPPRSAGTPIKLLGRADGSIDWYNLEKSKRVKSFRCGEYDECIEKAKALGRQQKRTQTEGRYVRREDAIIHALEIERSRFPNNCDDLEEDTDDDLCASQNIYIAKSKNINGLNKKSSRGARSLYDIEESSGQDMSQALTVYKQPQNLSSSSTRYASSKKKKRKGRKDFEDDTVQGFQRMRDLREIGTKNVTNQKSGAGIFSDVPLLESGSSFGYDLSSANGTKKGKQSHSSIKKKRSNIGQSYDNSRKKDRHHRPLSKLCDDSEVSGTYYHWDPSGQSSSQYRGSQMPNIIEPNRAKTIFSTDVNKFSYSSGTSSLETLLDTSHNNRKNSAKAITVKDAEAPCTTRFRDEGCSDGDASFHDVLEEGHFGTYGSCLSTKDQISEPNDQSTDCGIVGTSSTQHHRNSKKTISAATLIPTESHKKDNSLLLQQYEGTIKLDSDVFRPTELEDNLRHATPEHEESSQTISNHSNSEKGTNSFPYYVPLQVLPPPEQQPDLKPPRCPVTRPPTKRAHADYRLYDVELTVQRSYTGHPVPLVSLMSKWTGQPIVGYPATVEVLKDSCPAASRDEHRPAMGGLDSLLKSRVTEPRQARSSHASRSKSKSSGRKKASEHDLDKSWQPHNKKPASSPRKMRRLSSFAGSRRESGDRKPVVAKTGRPTVACVPLRLVFSRINEALSFPVRQEHPTEGCGGLESTFAWER</sequence>
<evidence type="ECO:0000313" key="4">
    <source>
        <dbReference type="Proteomes" id="UP000823388"/>
    </source>
</evidence>
<feature type="compositionally biased region" description="Basic and acidic residues" evidence="1">
    <location>
        <begin position="690"/>
        <end position="699"/>
    </location>
</feature>
<reference evidence="3" key="1">
    <citation type="submission" date="2020-05" db="EMBL/GenBank/DDBJ databases">
        <title>WGS assembly of Panicum virgatum.</title>
        <authorList>
            <person name="Lovell J.T."/>
            <person name="Jenkins J."/>
            <person name="Shu S."/>
            <person name="Juenger T.E."/>
            <person name="Schmutz J."/>
        </authorList>
    </citation>
    <scope>NUCLEOTIDE SEQUENCE</scope>
    <source>
        <strain evidence="3">AP13</strain>
    </source>
</reference>
<protein>
    <recommendedName>
        <fullName evidence="2">PWWP domain-containing protein</fullName>
    </recommendedName>
</protein>
<feature type="region of interest" description="Disordered" evidence="1">
    <location>
        <begin position="504"/>
        <end position="558"/>
    </location>
</feature>
<feature type="compositionally biased region" description="Basic and acidic residues" evidence="1">
    <location>
        <begin position="657"/>
        <end position="667"/>
    </location>
</feature>
<dbReference type="Pfam" id="PF00855">
    <property type="entry name" value="PWWP"/>
    <property type="match status" value="1"/>
</dbReference>
<comment type="caution">
    <text evidence="3">The sequence shown here is derived from an EMBL/GenBank/DDBJ whole genome shotgun (WGS) entry which is preliminary data.</text>
</comment>
<evidence type="ECO:0000256" key="1">
    <source>
        <dbReference type="SAM" id="MobiDB-lite"/>
    </source>
</evidence>
<keyword evidence="4" id="KW-1185">Reference proteome</keyword>
<dbReference type="CDD" id="cd05162">
    <property type="entry name" value="PWWP"/>
    <property type="match status" value="1"/>
</dbReference>
<dbReference type="InterPro" id="IPR044679">
    <property type="entry name" value="PWWP2-like"/>
</dbReference>
<dbReference type="Proteomes" id="UP000823388">
    <property type="component" value="Chromosome 5N"/>
</dbReference>
<feature type="compositionally biased region" description="Basic residues" evidence="1">
    <location>
        <begin position="206"/>
        <end position="215"/>
    </location>
</feature>
<feature type="compositionally biased region" description="Basic residues" evidence="1">
    <location>
        <begin position="273"/>
        <end position="287"/>
    </location>
</feature>
<gene>
    <name evidence="3" type="ORF">PVAP13_5NG238300</name>
</gene>
<feature type="region of interest" description="Disordered" evidence="1">
    <location>
        <begin position="194"/>
        <end position="225"/>
    </location>
</feature>
<feature type="region of interest" description="Disordered" evidence="1">
    <location>
        <begin position="268"/>
        <end position="310"/>
    </location>
</feature>
<dbReference type="AlphaFoldDB" id="A0A8T0RV75"/>
<dbReference type="EMBL" id="CM029046">
    <property type="protein sequence ID" value="KAG2589380.1"/>
    <property type="molecule type" value="Genomic_DNA"/>
</dbReference>